<accession>A0AAV2R8F9</accession>
<comment type="caution">
    <text evidence="1">The sequence shown here is derived from an EMBL/GenBank/DDBJ whole genome shotgun (WGS) entry which is preliminary data.</text>
</comment>
<sequence>MFFGQLCMKRGLFSQFLLNFRTPPHYPIFSAKLPIVGWPMLLQILWCKKIVIWIKTELIELISVKLWDKRGIWEKVAKKNVISTLHTLCDYPITDKTFVNSHNRNY</sequence>
<dbReference type="EMBL" id="CAXKWB010018228">
    <property type="protein sequence ID" value="CAL4120436.1"/>
    <property type="molecule type" value="Genomic_DNA"/>
</dbReference>
<dbReference type="AlphaFoldDB" id="A0AAV2R8F9"/>
<keyword evidence="2" id="KW-1185">Reference proteome</keyword>
<gene>
    <name evidence="1" type="ORF">MNOR_LOCUS22041</name>
</gene>
<protein>
    <submittedName>
        <fullName evidence="1">Uncharacterized protein</fullName>
    </submittedName>
</protein>
<organism evidence="1 2">
    <name type="scientific">Meganyctiphanes norvegica</name>
    <name type="common">Northern krill</name>
    <name type="synonym">Thysanopoda norvegica</name>
    <dbReference type="NCBI Taxonomy" id="48144"/>
    <lineage>
        <taxon>Eukaryota</taxon>
        <taxon>Metazoa</taxon>
        <taxon>Ecdysozoa</taxon>
        <taxon>Arthropoda</taxon>
        <taxon>Crustacea</taxon>
        <taxon>Multicrustacea</taxon>
        <taxon>Malacostraca</taxon>
        <taxon>Eumalacostraca</taxon>
        <taxon>Eucarida</taxon>
        <taxon>Euphausiacea</taxon>
        <taxon>Euphausiidae</taxon>
        <taxon>Meganyctiphanes</taxon>
    </lineage>
</organism>
<proteinExistence type="predicted"/>
<evidence type="ECO:0000313" key="2">
    <source>
        <dbReference type="Proteomes" id="UP001497623"/>
    </source>
</evidence>
<evidence type="ECO:0000313" key="1">
    <source>
        <dbReference type="EMBL" id="CAL4120436.1"/>
    </source>
</evidence>
<name>A0AAV2R8F9_MEGNR</name>
<dbReference type="Proteomes" id="UP001497623">
    <property type="component" value="Unassembled WGS sequence"/>
</dbReference>
<reference evidence="1 2" key="1">
    <citation type="submission" date="2024-05" db="EMBL/GenBank/DDBJ databases">
        <authorList>
            <person name="Wallberg A."/>
        </authorList>
    </citation>
    <scope>NUCLEOTIDE SEQUENCE [LARGE SCALE GENOMIC DNA]</scope>
</reference>